<evidence type="ECO:0000256" key="3">
    <source>
        <dbReference type="ARBA" id="ARBA00022679"/>
    </source>
</evidence>
<dbReference type="Proteomes" id="UP000236000">
    <property type="component" value="Unassembled WGS sequence"/>
</dbReference>
<dbReference type="Pfam" id="PF01515">
    <property type="entry name" value="PTA_PTB"/>
    <property type="match status" value="1"/>
</dbReference>
<sequence length="363" mass="40337">MSDWQGFSPLNDFTGPLLDNLKRHPKRIVFPEGEDVRVLRVSERFVAEKAGVPILLGRKEVIRRMAEMNGISLKFVRIIEPEKSSDLQMFCDRYERAEQMFGNGLPMNTREIVSEPVHFAAMMVLYGQADAIVAGNMKRVASVFRAVNKYRQDPVPTKPLFAISIVLVPEFAKKFGGRGIYFLADTGVTPDPTVENMAYFAVETAKMARHMLGKSVRVAMLSASTDGSVPELAADRTRAATALARSMVQKDCLNNEISVEGEIQIDAALSPDSYSVRVHRNSMLQPSDVWVFPTLDAADISKKLICMMPSVYNYGLILGGLLFPIAQLPRLTDEDRMFGTALVVGNEAIKFHLLYPQGVAPLY</sequence>
<evidence type="ECO:0000256" key="1">
    <source>
        <dbReference type="ARBA" id="ARBA00000705"/>
    </source>
</evidence>
<keyword evidence="4" id="KW-0012">Acyltransferase</keyword>
<proteinExistence type="inferred from homology"/>
<comment type="catalytic activity">
    <reaction evidence="1">
        <text>acetyl-CoA + phosphate = acetyl phosphate + CoA</text>
        <dbReference type="Rhea" id="RHEA:19521"/>
        <dbReference type="ChEBI" id="CHEBI:22191"/>
        <dbReference type="ChEBI" id="CHEBI:43474"/>
        <dbReference type="ChEBI" id="CHEBI:57287"/>
        <dbReference type="ChEBI" id="CHEBI:57288"/>
        <dbReference type="EC" id="2.3.1.8"/>
    </reaction>
</comment>
<evidence type="ECO:0000256" key="4">
    <source>
        <dbReference type="ARBA" id="ARBA00023315"/>
    </source>
</evidence>
<evidence type="ECO:0000259" key="5">
    <source>
        <dbReference type="Pfam" id="PF01515"/>
    </source>
</evidence>
<dbReference type="Gene3D" id="3.40.50.10750">
    <property type="entry name" value="Isocitrate/Isopropylmalate dehydrogenase-like"/>
    <property type="match status" value="1"/>
</dbReference>
<protein>
    <recommendedName>
        <fullName evidence="5">Phosphate acetyl/butaryl transferase domain-containing protein</fullName>
    </recommendedName>
</protein>
<dbReference type="OrthoDB" id="9805787at2"/>
<dbReference type="RefSeq" id="WP_102714664.1">
    <property type="nucleotide sequence ID" value="NZ_CABMLK010000001.1"/>
</dbReference>
<dbReference type="InterPro" id="IPR050500">
    <property type="entry name" value="Phos_Acetyltrans/Butyryltrans"/>
</dbReference>
<dbReference type="GO" id="GO:0008959">
    <property type="term" value="F:phosphate acetyltransferase activity"/>
    <property type="evidence" value="ECO:0007669"/>
    <property type="project" value="UniProtKB-EC"/>
</dbReference>
<evidence type="ECO:0000256" key="2">
    <source>
        <dbReference type="ARBA" id="ARBA00005656"/>
    </source>
</evidence>
<gene>
    <name evidence="6" type="ORF">CXU22_08980</name>
</gene>
<dbReference type="PANTHER" id="PTHR43356:SF3">
    <property type="entry name" value="PHOSPHATE ACETYLTRANSFERASE"/>
    <property type="match status" value="1"/>
</dbReference>
<dbReference type="SUPFAM" id="SSF53659">
    <property type="entry name" value="Isocitrate/Isopropylmalate dehydrogenase-like"/>
    <property type="match status" value="1"/>
</dbReference>
<accession>A0A2N8HD88</accession>
<dbReference type="InterPro" id="IPR012147">
    <property type="entry name" value="P_Ac_Bu_trans"/>
</dbReference>
<dbReference type="InterPro" id="IPR002505">
    <property type="entry name" value="PTA_PTB"/>
</dbReference>
<reference evidence="6 7" key="1">
    <citation type="journal article" date="2017" name="BMC Genomics">
        <title>Genome sequencing of 39 Akkermansia muciniphila isolates reveals its population structure, genomic and functional diverisity, and global distribution in mammalian gut microbiotas.</title>
        <authorList>
            <person name="Guo X."/>
            <person name="Li S."/>
            <person name="Zhang J."/>
            <person name="Wu F."/>
            <person name="Li X."/>
            <person name="Wu D."/>
            <person name="Zhang M."/>
            <person name="Ou Z."/>
            <person name="Jie Z."/>
            <person name="Yan Q."/>
            <person name="Li P."/>
            <person name="Yi J."/>
            <person name="Peng Y."/>
        </authorList>
    </citation>
    <scope>NUCLEOTIDE SEQUENCE [LARGE SCALE GENOMIC DNA]</scope>
    <source>
        <strain evidence="6 7">GP24</strain>
    </source>
</reference>
<dbReference type="InterPro" id="IPR042113">
    <property type="entry name" value="P_AcTrfase_dom1"/>
</dbReference>
<dbReference type="Gene3D" id="3.40.50.10950">
    <property type="match status" value="1"/>
</dbReference>
<dbReference type="PIRSF" id="PIRSF000428">
    <property type="entry name" value="P_Ac_trans"/>
    <property type="match status" value="1"/>
</dbReference>
<evidence type="ECO:0000313" key="6">
    <source>
        <dbReference type="EMBL" id="PNC17857.1"/>
    </source>
</evidence>
<feature type="domain" description="Phosphate acetyl/butaryl transferase" evidence="5">
    <location>
        <begin position="15"/>
        <end position="342"/>
    </location>
</feature>
<name>A0A2N8HD88_9BACT</name>
<comment type="caution">
    <text evidence="6">The sequence shown here is derived from an EMBL/GenBank/DDBJ whole genome shotgun (WGS) entry which is preliminary data.</text>
</comment>
<keyword evidence="3" id="KW-0808">Transferase</keyword>
<dbReference type="InterPro" id="IPR042112">
    <property type="entry name" value="P_AcTrfase_dom2"/>
</dbReference>
<organism evidence="6 7">
    <name type="scientific">Akkermansia muciniphila</name>
    <dbReference type="NCBI Taxonomy" id="239935"/>
    <lineage>
        <taxon>Bacteria</taxon>
        <taxon>Pseudomonadati</taxon>
        <taxon>Verrucomicrobiota</taxon>
        <taxon>Verrucomicrobiia</taxon>
        <taxon>Verrucomicrobiales</taxon>
        <taxon>Akkermansiaceae</taxon>
        <taxon>Akkermansia</taxon>
    </lineage>
</organism>
<dbReference type="AlphaFoldDB" id="A0A2N8HD88"/>
<evidence type="ECO:0000313" key="7">
    <source>
        <dbReference type="Proteomes" id="UP000236000"/>
    </source>
</evidence>
<comment type="similarity">
    <text evidence="2">Belongs to the phosphate acetyltransferase and butyryltransferase family.</text>
</comment>
<dbReference type="EMBL" id="PJKA01000012">
    <property type="protein sequence ID" value="PNC17857.1"/>
    <property type="molecule type" value="Genomic_DNA"/>
</dbReference>
<dbReference type="PANTHER" id="PTHR43356">
    <property type="entry name" value="PHOSPHATE ACETYLTRANSFERASE"/>
    <property type="match status" value="1"/>
</dbReference>